<comment type="caution">
    <text evidence="2">The sequence shown here is derived from an EMBL/GenBank/DDBJ whole genome shotgun (WGS) entry which is preliminary data.</text>
</comment>
<dbReference type="InterPro" id="IPR039300">
    <property type="entry name" value="JASON"/>
</dbReference>
<dbReference type="Proteomes" id="UP001634393">
    <property type="component" value="Unassembled WGS sequence"/>
</dbReference>
<dbReference type="EMBL" id="JBJXBP010000004">
    <property type="protein sequence ID" value="KAL3834062.1"/>
    <property type="molecule type" value="Genomic_DNA"/>
</dbReference>
<proteinExistence type="predicted"/>
<feature type="region of interest" description="Disordered" evidence="1">
    <location>
        <begin position="60"/>
        <end position="106"/>
    </location>
</feature>
<keyword evidence="3" id="KW-1185">Reference proteome</keyword>
<organism evidence="2 3">
    <name type="scientific">Penstemon smallii</name>
    <dbReference type="NCBI Taxonomy" id="265156"/>
    <lineage>
        <taxon>Eukaryota</taxon>
        <taxon>Viridiplantae</taxon>
        <taxon>Streptophyta</taxon>
        <taxon>Embryophyta</taxon>
        <taxon>Tracheophyta</taxon>
        <taxon>Spermatophyta</taxon>
        <taxon>Magnoliopsida</taxon>
        <taxon>eudicotyledons</taxon>
        <taxon>Gunneridae</taxon>
        <taxon>Pentapetalae</taxon>
        <taxon>asterids</taxon>
        <taxon>lamiids</taxon>
        <taxon>Lamiales</taxon>
        <taxon>Plantaginaceae</taxon>
        <taxon>Cheloneae</taxon>
        <taxon>Penstemon</taxon>
    </lineage>
</organism>
<evidence type="ECO:0000256" key="1">
    <source>
        <dbReference type="SAM" id="MobiDB-lite"/>
    </source>
</evidence>
<dbReference type="PANTHER" id="PTHR33318">
    <property type="entry name" value="ASPARTYL/GLUTAMYL-TRNA(ASN/GLN) AMIDOTRANSFERASE SUBUNIT"/>
    <property type="match status" value="1"/>
</dbReference>
<evidence type="ECO:0000313" key="3">
    <source>
        <dbReference type="Proteomes" id="UP001634393"/>
    </source>
</evidence>
<feature type="compositionally biased region" description="Polar residues" evidence="1">
    <location>
        <begin position="62"/>
        <end position="77"/>
    </location>
</feature>
<dbReference type="AlphaFoldDB" id="A0ABD3TAS7"/>
<gene>
    <name evidence="2" type="ORF">ACJIZ3_008798</name>
</gene>
<accession>A0ABD3TAS7</accession>
<feature type="compositionally biased region" description="Basic and acidic residues" evidence="1">
    <location>
        <begin position="80"/>
        <end position="89"/>
    </location>
</feature>
<reference evidence="2 3" key="1">
    <citation type="submission" date="2024-12" db="EMBL/GenBank/DDBJ databases">
        <title>The unique morphological basis and parallel evolutionary history of personate flowers in Penstemon.</title>
        <authorList>
            <person name="Depatie T.H."/>
            <person name="Wessinger C.A."/>
        </authorList>
    </citation>
    <scope>NUCLEOTIDE SEQUENCE [LARGE SCALE GENOMIC DNA]</scope>
    <source>
        <strain evidence="2">WTNN_2</strain>
        <tissue evidence="2">Leaf</tissue>
    </source>
</reference>
<sequence>MGCFSACFGTIKHKIAIKKCHCNNSPLQEQSLSPRHEIHEAIKLLAAATKSVKEEEIINPMKLNSESQFGNESSNENDQTENKKEKGQDESSNSISSSLNIPHPENRGDEGFTVCDKICIGECCLVQEESSESLFSLSIDSRRQQVCAVEMGDNKEVSSPLKNSDKEANSRIVENEHHSQLKDKENINLEGKLIIPFSKEEPNIKEKYQTKCDNEIAVDTSLSSWLVETKRSSHKNSIDNSPESEKNYGDRRILGEISPQEHKQLNEEFPSANSTPCSVDDQPGIGTVGSYWRQSRVRANLAKGF</sequence>
<evidence type="ECO:0000313" key="2">
    <source>
        <dbReference type="EMBL" id="KAL3834062.1"/>
    </source>
</evidence>
<dbReference type="PANTHER" id="PTHR33318:SF22">
    <property type="entry name" value="SUPPRESSOR PROTEIN SRP40-LIKE ISOFORM X1"/>
    <property type="match status" value="1"/>
</dbReference>
<feature type="region of interest" description="Disordered" evidence="1">
    <location>
        <begin position="230"/>
        <end position="250"/>
    </location>
</feature>
<name>A0ABD3TAS7_9LAMI</name>
<feature type="compositionally biased region" description="Low complexity" evidence="1">
    <location>
        <begin position="91"/>
        <end position="101"/>
    </location>
</feature>
<protein>
    <submittedName>
        <fullName evidence="2">Uncharacterized protein</fullName>
    </submittedName>
</protein>